<evidence type="ECO:0000313" key="2">
    <source>
        <dbReference type="Proteomes" id="UP001162501"/>
    </source>
</evidence>
<organism evidence="1 2">
    <name type="scientific">Rangifer tarandus platyrhynchus</name>
    <name type="common">Svalbard reindeer</name>
    <dbReference type="NCBI Taxonomy" id="3082113"/>
    <lineage>
        <taxon>Eukaryota</taxon>
        <taxon>Metazoa</taxon>
        <taxon>Chordata</taxon>
        <taxon>Craniata</taxon>
        <taxon>Vertebrata</taxon>
        <taxon>Euteleostomi</taxon>
        <taxon>Mammalia</taxon>
        <taxon>Eutheria</taxon>
        <taxon>Laurasiatheria</taxon>
        <taxon>Artiodactyla</taxon>
        <taxon>Ruminantia</taxon>
        <taxon>Pecora</taxon>
        <taxon>Cervidae</taxon>
        <taxon>Odocoileinae</taxon>
        <taxon>Rangifer</taxon>
    </lineage>
</organism>
<reference evidence="1" key="1">
    <citation type="submission" date="2023-05" db="EMBL/GenBank/DDBJ databases">
        <authorList>
            <consortium name="ELIXIR-Norway"/>
        </authorList>
    </citation>
    <scope>NUCLEOTIDE SEQUENCE</scope>
</reference>
<protein>
    <submittedName>
        <fullName evidence="1">Uncharacterized protein</fullName>
    </submittedName>
</protein>
<accession>A0ACB0E621</accession>
<name>A0ACB0E621_RANTA</name>
<dbReference type="EMBL" id="OX596099">
    <property type="protein sequence ID" value="CAI9695869.1"/>
    <property type="molecule type" value="Genomic_DNA"/>
</dbReference>
<evidence type="ECO:0000313" key="1">
    <source>
        <dbReference type="EMBL" id="CAI9695869.1"/>
    </source>
</evidence>
<sequence length="180" mass="19335">MRVKVGVGGRSGLSRREHQIPGPGAAPGVRPAGWGVVSQRLRHPACLCIFFREPGLRGQLRSRVKTALDTEDGWKRGRWCPAGDPAPLNRELRDAPGTSQAETGLGTRQRTRAGSHFQMASQRAPRSRCPGVDGGEGGDIWGGRSASRPEEFPPPSPWPGSLYLRSRDGFTGGSHHPGSD</sequence>
<proteinExistence type="predicted"/>
<dbReference type="Proteomes" id="UP001162501">
    <property type="component" value="Chromosome 15"/>
</dbReference>
<gene>
    <name evidence="1" type="ORF">MRATA1EN3_LOCUS7082</name>
</gene>